<evidence type="ECO:0000256" key="2">
    <source>
        <dbReference type="PROSITE-ProRule" id="PRU10007"/>
    </source>
</evidence>
<dbReference type="Gene3D" id="3.40.309.10">
    <property type="entry name" value="Aldehyde Dehydrogenase, Chain A, domain 2"/>
    <property type="match status" value="1"/>
</dbReference>
<evidence type="ECO:0000313" key="5">
    <source>
        <dbReference type="EMBL" id="NIJ56612.1"/>
    </source>
</evidence>
<sequence length="493" mass="52904">MINRLQPSVTERLRLPINRGLYYGGSWHEPEDGVYVETRSPASGESLGETAWADSVDVDHAVEAAREGFRVWRETTPVARGALLREAARLVRQHAEELALLDAADCGNPIREMIKDAEIGATALEYFAGLATEVKGYTVPLGPDHLNFTIREPLGVIARINAYNHPFMFAVSRAGAPLAAGNALIIKSPEQAPLSSLRLAELIGPLFPPGVFNVVSGGRTCGEALVAHPHIAKVGLIGSVPTGKAILRGAVDSMKKVTLELGGKNALIAYPDADPDKVAVGAVRGMNFSWCGQSCGSTSRVFLHDSIHDAVLDAIVKQVKAFVPGIPTDPATTMGSLVSEAQFNKVMRFITLGQSEGARLVTGGNSADDPHLGNGYFIKPTVFADVTPAMRLAREEIFGPVLSVFKWSDEVEMLRAVNDVDYGLTASIWTHDINKALRTATQVEAGYIWINGSGKHFVGTPFGGCKQSGLGREESIEELLDCTQLKNVNISLE</sequence>
<evidence type="ECO:0000259" key="4">
    <source>
        <dbReference type="Pfam" id="PF00171"/>
    </source>
</evidence>
<dbReference type="Gene3D" id="3.40.605.10">
    <property type="entry name" value="Aldehyde Dehydrogenase, Chain A, domain 1"/>
    <property type="match status" value="1"/>
</dbReference>
<feature type="domain" description="Aldehyde dehydrogenase" evidence="4">
    <location>
        <begin position="27"/>
        <end position="488"/>
    </location>
</feature>
<accession>A0ABX0UUG5</accession>
<feature type="active site" evidence="2">
    <location>
        <position position="260"/>
    </location>
</feature>
<dbReference type="RefSeq" id="WP_166948222.1">
    <property type="nucleotide sequence ID" value="NZ_JAASQI010000001.1"/>
</dbReference>
<organism evidence="5 6">
    <name type="scientific">Pseudochelatococcus lubricantis</name>
    <dbReference type="NCBI Taxonomy" id="1538102"/>
    <lineage>
        <taxon>Bacteria</taxon>
        <taxon>Pseudomonadati</taxon>
        <taxon>Pseudomonadota</taxon>
        <taxon>Alphaproteobacteria</taxon>
        <taxon>Hyphomicrobiales</taxon>
        <taxon>Chelatococcaceae</taxon>
        <taxon>Pseudochelatococcus</taxon>
    </lineage>
</organism>
<dbReference type="PROSITE" id="PS00687">
    <property type="entry name" value="ALDEHYDE_DEHYDR_GLU"/>
    <property type="match status" value="1"/>
</dbReference>
<comment type="caution">
    <text evidence="5">The sequence shown here is derived from an EMBL/GenBank/DDBJ whole genome shotgun (WGS) entry which is preliminary data.</text>
</comment>
<dbReference type="SUPFAM" id="SSF53720">
    <property type="entry name" value="ALDH-like"/>
    <property type="match status" value="1"/>
</dbReference>
<dbReference type="InterPro" id="IPR015590">
    <property type="entry name" value="Aldehyde_DH_dom"/>
</dbReference>
<dbReference type="PANTHER" id="PTHR11699">
    <property type="entry name" value="ALDEHYDE DEHYDROGENASE-RELATED"/>
    <property type="match status" value="1"/>
</dbReference>
<keyword evidence="1 3" id="KW-0560">Oxidoreductase</keyword>
<evidence type="ECO:0000256" key="3">
    <source>
        <dbReference type="RuleBase" id="RU003345"/>
    </source>
</evidence>
<keyword evidence="6" id="KW-1185">Reference proteome</keyword>
<dbReference type="EMBL" id="JAASQI010000001">
    <property type="protein sequence ID" value="NIJ56612.1"/>
    <property type="molecule type" value="Genomic_DNA"/>
</dbReference>
<dbReference type="Proteomes" id="UP001429580">
    <property type="component" value="Unassembled WGS sequence"/>
</dbReference>
<comment type="similarity">
    <text evidence="3">Belongs to the aldehyde dehydrogenase family.</text>
</comment>
<dbReference type="InterPro" id="IPR016161">
    <property type="entry name" value="Ald_DH/histidinol_DH"/>
</dbReference>
<dbReference type="Pfam" id="PF00171">
    <property type="entry name" value="Aldedh"/>
    <property type="match status" value="1"/>
</dbReference>
<proteinExistence type="inferred from homology"/>
<evidence type="ECO:0000313" key="6">
    <source>
        <dbReference type="Proteomes" id="UP001429580"/>
    </source>
</evidence>
<evidence type="ECO:0000256" key="1">
    <source>
        <dbReference type="ARBA" id="ARBA00023002"/>
    </source>
</evidence>
<dbReference type="InterPro" id="IPR029510">
    <property type="entry name" value="Ald_DH_CS_GLU"/>
</dbReference>
<gene>
    <name evidence="5" type="ORF">FHS82_000425</name>
</gene>
<name>A0ABX0UUG5_9HYPH</name>
<dbReference type="InterPro" id="IPR016162">
    <property type="entry name" value="Ald_DH_N"/>
</dbReference>
<dbReference type="InterPro" id="IPR016163">
    <property type="entry name" value="Ald_DH_C"/>
</dbReference>
<protein>
    <submittedName>
        <fullName evidence="5">Acyl-CoA reductase-like NAD-dependent aldehyde dehydrogenase</fullName>
    </submittedName>
</protein>
<reference evidence="5 6" key="1">
    <citation type="submission" date="2020-03" db="EMBL/GenBank/DDBJ databases">
        <title>Genomic Encyclopedia of Type Strains, Phase IV (KMG-IV): sequencing the most valuable type-strain genomes for metagenomic binning, comparative biology and taxonomic classification.</title>
        <authorList>
            <person name="Goeker M."/>
        </authorList>
    </citation>
    <scope>NUCLEOTIDE SEQUENCE [LARGE SCALE GENOMIC DNA]</scope>
    <source>
        <strain evidence="5 6">DSM 103870</strain>
    </source>
</reference>